<organism evidence="1 2">
    <name type="scientific">Rhynocoris fuscipes</name>
    <dbReference type="NCBI Taxonomy" id="488301"/>
    <lineage>
        <taxon>Eukaryota</taxon>
        <taxon>Metazoa</taxon>
        <taxon>Ecdysozoa</taxon>
        <taxon>Arthropoda</taxon>
        <taxon>Hexapoda</taxon>
        <taxon>Insecta</taxon>
        <taxon>Pterygota</taxon>
        <taxon>Neoptera</taxon>
        <taxon>Paraneoptera</taxon>
        <taxon>Hemiptera</taxon>
        <taxon>Heteroptera</taxon>
        <taxon>Panheteroptera</taxon>
        <taxon>Cimicomorpha</taxon>
        <taxon>Reduviidae</taxon>
        <taxon>Harpactorinae</taxon>
        <taxon>Harpactorini</taxon>
        <taxon>Rhynocoris</taxon>
    </lineage>
</organism>
<dbReference type="Proteomes" id="UP001461498">
    <property type="component" value="Unassembled WGS sequence"/>
</dbReference>
<reference evidence="1 2" key="1">
    <citation type="submission" date="2022-12" db="EMBL/GenBank/DDBJ databases">
        <title>Chromosome-level genome assembly of true bugs.</title>
        <authorList>
            <person name="Ma L."/>
            <person name="Li H."/>
        </authorList>
    </citation>
    <scope>NUCLEOTIDE SEQUENCE [LARGE SCALE GENOMIC DNA]</scope>
    <source>
        <strain evidence="1">Lab_2022b</strain>
    </source>
</reference>
<comment type="caution">
    <text evidence="1">The sequence shown here is derived from an EMBL/GenBank/DDBJ whole genome shotgun (WGS) entry which is preliminary data.</text>
</comment>
<sequence length="77" mass="9051">MPKLIKLIDKFKKIPNSQKKKKKIHENEETVSNKVAALIIGSQLRNYRIRKQNVFYSLSQVAPLFSRRRPKTNQSQV</sequence>
<evidence type="ECO:0000313" key="2">
    <source>
        <dbReference type="Proteomes" id="UP001461498"/>
    </source>
</evidence>
<dbReference type="AlphaFoldDB" id="A0AAW1DB16"/>
<evidence type="ECO:0008006" key="3">
    <source>
        <dbReference type="Google" id="ProtNLM"/>
    </source>
</evidence>
<keyword evidence="2" id="KW-1185">Reference proteome</keyword>
<gene>
    <name evidence="1" type="ORF">O3M35_007929</name>
</gene>
<proteinExistence type="predicted"/>
<evidence type="ECO:0000313" key="1">
    <source>
        <dbReference type="EMBL" id="KAK9508221.1"/>
    </source>
</evidence>
<accession>A0AAW1DB16</accession>
<protein>
    <recommendedName>
        <fullName evidence="3">Ribosomal protein S7</fullName>
    </recommendedName>
</protein>
<name>A0AAW1DB16_9HEMI</name>
<dbReference type="EMBL" id="JAPXFL010000004">
    <property type="protein sequence ID" value="KAK9508221.1"/>
    <property type="molecule type" value="Genomic_DNA"/>
</dbReference>